<accession>A0AAJ0C867</accession>
<proteinExistence type="predicted"/>
<organism evidence="3 4">
    <name type="scientific">Phialemonium atrogriseum</name>
    <dbReference type="NCBI Taxonomy" id="1093897"/>
    <lineage>
        <taxon>Eukaryota</taxon>
        <taxon>Fungi</taxon>
        <taxon>Dikarya</taxon>
        <taxon>Ascomycota</taxon>
        <taxon>Pezizomycotina</taxon>
        <taxon>Sordariomycetes</taxon>
        <taxon>Sordariomycetidae</taxon>
        <taxon>Cephalothecales</taxon>
        <taxon>Cephalothecaceae</taxon>
        <taxon>Phialemonium</taxon>
    </lineage>
</organism>
<dbReference type="PROSITE" id="PS51518">
    <property type="entry name" value="SGF29_C"/>
    <property type="match status" value="1"/>
</dbReference>
<protein>
    <submittedName>
        <fullName evidence="3">SGF29 tudor-like domain-containing protein</fullName>
    </submittedName>
</protein>
<feature type="region of interest" description="Disordered" evidence="1">
    <location>
        <begin position="108"/>
        <end position="250"/>
    </location>
</feature>
<sequence>MASQRSRSARGPGRGNGGNQGEELDLWNASKSDIHKLVEMINSSSDDMRAIGAQDSYMAKNKGSYDPQAEEDKLEALFRGGVRDTENIKQKLDETMHKLIMVRAIQKSKEEAEAAAGGGSGPSTRERSGGSMSGTGRSGSVRGAGAKDREREREKEKERDKDKDKDKEKDKEKEKEKEKDKEKERDRDPSSLYDFDGGGDSPVPSPLGSHTRKLGGGAGSDRSGTRDSLPPRDSMPPDLPASAAATQRSKVNFVKGQDVVFKPKPTPTNDNPDWFLGRVQQVLGEGKSRRYKVQDADPDVAPEDRIEYRTSASSMIPIPAEGAELPGLDKGRIVLALYPDSTTFYKAEVTDMDATTGKVNLRFEGEENSGTLQVVDRRFVVEYRS</sequence>
<reference evidence="3" key="1">
    <citation type="submission" date="2023-06" db="EMBL/GenBank/DDBJ databases">
        <title>Genome-scale phylogeny and comparative genomics of the fungal order Sordariales.</title>
        <authorList>
            <consortium name="Lawrence Berkeley National Laboratory"/>
            <person name="Hensen N."/>
            <person name="Bonometti L."/>
            <person name="Westerberg I."/>
            <person name="Brannstrom I.O."/>
            <person name="Guillou S."/>
            <person name="Cros-Aarteil S."/>
            <person name="Calhoun S."/>
            <person name="Haridas S."/>
            <person name="Kuo A."/>
            <person name="Mondo S."/>
            <person name="Pangilinan J."/>
            <person name="Riley R."/>
            <person name="Labutti K."/>
            <person name="Andreopoulos B."/>
            <person name="Lipzen A."/>
            <person name="Chen C."/>
            <person name="Yanf M."/>
            <person name="Daum C."/>
            <person name="Ng V."/>
            <person name="Clum A."/>
            <person name="Steindorff A."/>
            <person name="Ohm R."/>
            <person name="Martin F."/>
            <person name="Silar P."/>
            <person name="Natvig D."/>
            <person name="Lalanne C."/>
            <person name="Gautier V."/>
            <person name="Ament-Velasquez S.L."/>
            <person name="Kruys A."/>
            <person name="Hutchinson M.I."/>
            <person name="Powell A.J."/>
            <person name="Barry K."/>
            <person name="Miller A.N."/>
            <person name="Grigoriev I.V."/>
            <person name="Debuchy R."/>
            <person name="Gladieux P."/>
            <person name="Thoren M.H."/>
            <person name="Johannesson H."/>
        </authorList>
    </citation>
    <scope>NUCLEOTIDE SEQUENCE</scope>
    <source>
        <strain evidence="3">8032-3</strain>
    </source>
</reference>
<evidence type="ECO:0000313" key="4">
    <source>
        <dbReference type="Proteomes" id="UP001244011"/>
    </source>
</evidence>
<dbReference type="Gene3D" id="2.30.30.140">
    <property type="match status" value="1"/>
</dbReference>
<dbReference type="EMBL" id="MU838999">
    <property type="protein sequence ID" value="KAK1770763.1"/>
    <property type="molecule type" value="Genomic_DNA"/>
</dbReference>
<feature type="region of interest" description="Disordered" evidence="1">
    <location>
        <begin position="1"/>
        <end position="24"/>
    </location>
</feature>
<name>A0AAJ0C867_9PEZI</name>
<dbReference type="CDD" id="cd20393">
    <property type="entry name" value="Tudor_SGF29_rpt1"/>
    <property type="match status" value="1"/>
</dbReference>
<dbReference type="Proteomes" id="UP001244011">
    <property type="component" value="Unassembled WGS sequence"/>
</dbReference>
<dbReference type="InterPro" id="IPR047288">
    <property type="entry name" value="Tudor_SGF29_rpt1"/>
</dbReference>
<evidence type="ECO:0000259" key="2">
    <source>
        <dbReference type="PROSITE" id="PS51518"/>
    </source>
</evidence>
<dbReference type="GeneID" id="85305912"/>
<dbReference type="InterPro" id="IPR037802">
    <property type="entry name" value="SGF29"/>
</dbReference>
<dbReference type="InterPro" id="IPR010750">
    <property type="entry name" value="SGF29_tudor-like_dom"/>
</dbReference>
<dbReference type="PANTHER" id="PTHR21539:SF0">
    <property type="entry name" value="SAGA-ASSOCIATED FACTOR 29"/>
    <property type="match status" value="1"/>
</dbReference>
<evidence type="ECO:0000256" key="1">
    <source>
        <dbReference type="SAM" id="MobiDB-lite"/>
    </source>
</evidence>
<dbReference type="PANTHER" id="PTHR21539">
    <property type="entry name" value="SAGA-ASSOCIATED FACTOR 29"/>
    <property type="match status" value="1"/>
</dbReference>
<gene>
    <name evidence="3" type="ORF">QBC33DRAFT_215792</name>
</gene>
<feature type="domain" description="SGF29 C-terminal" evidence="2">
    <location>
        <begin position="249"/>
        <end position="385"/>
    </location>
</feature>
<dbReference type="AlphaFoldDB" id="A0AAJ0C867"/>
<evidence type="ECO:0000313" key="3">
    <source>
        <dbReference type="EMBL" id="KAK1770763.1"/>
    </source>
</evidence>
<dbReference type="GO" id="GO:0000124">
    <property type="term" value="C:SAGA complex"/>
    <property type="evidence" value="ECO:0007669"/>
    <property type="project" value="InterPro"/>
</dbReference>
<keyword evidence="4" id="KW-1185">Reference proteome</keyword>
<feature type="compositionally biased region" description="Basic and acidic residues" evidence="1">
    <location>
        <begin position="145"/>
        <end position="189"/>
    </location>
</feature>
<feature type="compositionally biased region" description="Low complexity" evidence="1">
    <location>
        <begin position="1"/>
        <end position="11"/>
    </location>
</feature>
<dbReference type="Pfam" id="PF07039">
    <property type="entry name" value="SGF29_Tudor"/>
    <property type="match status" value="1"/>
</dbReference>
<comment type="caution">
    <text evidence="3">The sequence shown here is derived from an EMBL/GenBank/DDBJ whole genome shotgun (WGS) entry which is preliminary data.</text>
</comment>
<dbReference type="RefSeq" id="XP_060286976.1">
    <property type="nucleotide sequence ID" value="XM_060422725.1"/>
</dbReference>